<comment type="caution">
    <text evidence="1">The sequence shown here is derived from an EMBL/GenBank/DDBJ whole genome shotgun (WGS) entry which is preliminary data.</text>
</comment>
<organism evidence="1 2">
    <name type="scientific">Phycicoccus elongatus Lp2</name>
    <dbReference type="NCBI Taxonomy" id="1193181"/>
    <lineage>
        <taxon>Bacteria</taxon>
        <taxon>Bacillati</taxon>
        <taxon>Actinomycetota</taxon>
        <taxon>Actinomycetes</taxon>
        <taxon>Micrococcales</taxon>
        <taxon>Intrasporangiaceae</taxon>
        <taxon>Phycicoccus</taxon>
    </lineage>
</organism>
<reference evidence="1 2" key="1">
    <citation type="journal article" date="2013" name="ISME J.">
        <title>A metabolic model for members of the genus Tetrasphaera involved in enhanced biological phosphorus removal.</title>
        <authorList>
            <person name="Kristiansen R."/>
            <person name="Nguyen H.T.T."/>
            <person name="Saunders A.M."/>
            <person name="Nielsen J.L."/>
            <person name="Wimmer R."/>
            <person name="Le V.Q."/>
            <person name="McIlroy S.J."/>
            <person name="Petrovski S."/>
            <person name="Seviour R.J."/>
            <person name="Calteau A."/>
            <person name="Nielsen K.L."/>
            <person name="Nielsen P.H."/>
        </authorList>
    </citation>
    <scope>NUCLEOTIDE SEQUENCE [LARGE SCALE GENOMIC DNA]</scope>
    <source>
        <strain evidence="1 2">Lp2</strain>
    </source>
</reference>
<protein>
    <submittedName>
        <fullName evidence="1">Metal dependent phosphohydrolase</fullName>
    </submittedName>
</protein>
<evidence type="ECO:0000313" key="2">
    <source>
        <dbReference type="Proteomes" id="UP000013167"/>
    </source>
</evidence>
<dbReference type="eggNOG" id="COG1418">
    <property type="taxonomic scope" value="Bacteria"/>
</dbReference>
<dbReference type="STRING" id="1193181.BN10_1600007"/>
<keyword evidence="2" id="KW-1185">Reference proteome</keyword>
<dbReference type="Proteomes" id="UP000013167">
    <property type="component" value="Unassembled WGS sequence"/>
</dbReference>
<dbReference type="HOGENOM" id="CLU_2002805_0_0_11"/>
<name>N0DYC0_9MICO</name>
<sequence>MDMHAASGARWCQLRGFDTEVVGLFAWYTGAWFEADERGLLAELEEFDPPSEERLAALNLCDLATSPTGEGVTLPERIEEILRRYSAEHPVHRAVTRCQGELVLSCRRAITRPGLSEGWGLAAL</sequence>
<proteinExistence type="predicted"/>
<keyword evidence="1" id="KW-0378">Hydrolase</keyword>
<evidence type="ECO:0000313" key="1">
    <source>
        <dbReference type="EMBL" id="CCH69403.1"/>
    </source>
</evidence>
<gene>
    <name evidence="1" type="ORF">BN10_1600007</name>
</gene>
<dbReference type="GO" id="GO:0016787">
    <property type="term" value="F:hydrolase activity"/>
    <property type="evidence" value="ECO:0007669"/>
    <property type="project" value="UniProtKB-KW"/>
</dbReference>
<dbReference type="AlphaFoldDB" id="N0DYC0"/>
<accession>N0DYC0</accession>
<dbReference type="EMBL" id="CAIZ01000069">
    <property type="protein sequence ID" value="CCH69403.1"/>
    <property type="molecule type" value="Genomic_DNA"/>
</dbReference>